<accession>A0A5B8YBQ6</accession>
<name>A0A4Y6PZH7_PERCE</name>
<dbReference type="RefSeq" id="WP_141199616.1">
    <property type="nucleotide sequence ID" value="NZ_CP041186.1"/>
</dbReference>
<dbReference type="OrthoDB" id="9146593at2"/>
<proteinExistence type="predicted"/>
<dbReference type="AlphaFoldDB" id="A0A4Y6PZH7"/>
<dbReference type="PROSITE" id="PS51318">
    <property type="entry name" value="TAT"/>
    <property type="match status" value="1"/>
</dbReference>
<dbReference type="Pfam" id="PF07586">
    <property type="entry name" value="HXXSHH"/>
    <property type="match status" value="1"/>
</dbReference>
<reference evidence="1 2" key="1">
    <citation type="submission" date="2019-06" db="EMBL/GenBank/DDBJ databases">
        <title>Persicimonas caeni gen. nov., sp. nov., a predatory bacterium isolated from solar saltern.</title>
        <authorList>
            <person name="Wang S."/>
        </authorList>
    </citation>
    <scope>NUCLEOTIDE SEQUENCE [LARGE SCALE GENOMIC DNA]</scope>
    <source>
        <strain evidence="1 2">YN101</strain>
    </source>
</reference>
<evidence type="ECO:0000313" key="2">
    <source>
        <dbReference type="Proteomes" id="UP000315995"/>
    </source>
</evidence>
<evidence type="ECO:0000313" key="1">
    <source>
        <dbReference type="EMBL" id="QDG53155.1"/>
    </source>
</evidence>
<dbReference type="InterPro" id="IPR011447">
    <property type="entry name" value="DUF1552"/>
</dbReference>
<dbReference type="InterPro" id="IPR006311">
    <property type="entry name" value="TAT_signal"/>
</dbReference>
<sequence length="441" mass="47970">MDRRSFLKTLGLGVAGAATLPLMPSLSMSAGEQFPTRMVIFFSANGTIPWRWKPSGGETDWSIPDDGILAPLRGYEDDLLILDGIDMISARYGPGDGHQRGMGHMLTGTELGTGDFTGGNGELAGYAGGISVDQYIAGEIHNGEMFDSLELGVQCGGPTTWSRMCSKGNNQPVEPVQNPYTIYERVFGAIDQSEAERARHRARRGSVLDFVREDLRQVKQKASSVDRQRLEQHLTAIRELEGQLNTGDDRGFACEAPDQGSVIDPSKEANFPQVGKLMMDMLVASLACGLTRVASLQWSRSVSQIAHAWAGVSGRHHDLSHEGDSNTDAVESLVKINRWYAEQFAYLIDKMKQIPEGDGTLLDNTLVVWANELGKGNSHTRNNVPYVIAGSGGGQWQTGRYLTFDDDPHNNFLVSLCRAMGVQADTFGNPQYCTGALPGLA</sequence>
<keyword evidence="2" id="KW-1185">Reference proteome</keyword>
<accession>A0A4Y6PZH7</accession>
<gene>
    <name evidence="1" type="ORF">FIV42_21130</name>
</gene>
<dbReference type="EMBL" id="CP041186">
    <property type="protein sequence ID" value="QDG53155.1"/>
    <property type="molecule type" value="Genomic_DNA"/>
</dbReference>
<dbReference type="NCBIfam" id="TIGR01409">
    <property type="entry name" value="TAT_signal_seq"/>
    <property type="match status" value="1"/>
</dbReference>
<protein>
    <submittedName>
        <fullName evidence="1">DUF1552 domain-containing protein</fullName>
    </submittedName>
</protein>
<dbReference type="Proteomes" id="UP000315995">
    <property type="component" value="Chromosome"/>
</dbReference>
<dbReference type="InterPro" id="IPR019546">
    <property type="entry name" value="TAT_signal_bac_arc"/>
</dbReference>
<organism evidence="1 2">
    <name type="scientific">Persicimonas caeni</name>
    <dbReference type="NCBI Taxonomy" id="2292766"/>
    <lineage>
        <taxon>Bacteria</taxon>
        <taxon>Deltaproteobacteria</taxon>
        <taxon>Bradymonadales</taxon>
        <taxon>Bradymonadaceae</taxon>
        <taxon>Persicimonas</taxon>
    </lineage>
</organism>